<dbReference type="EMBL" id="BMJD01000015">
    <property type="protein sequence ID" value="GGB44019.1"/>
    <property type="molecule type" value="Genomic_DNA"/>
</dbReference>
<comment type="caution">
    <text evidence="1">The sequence shown here is derived from an EMBL/GenBank/DDBJ whole genome shotgun (WGS) entry which is preliminary data.</text>
</comment>
<reference evidence="1" key="2">
    <citation type="submission" date="2020-09" db="EMBL/GenBank/DDBJ databases">
        <authorList>
            <person name="Sun Q."/>
            <person name="Zhou Y."/>
        </authorList>
    </citation>
    <scope>NUCLEOTIDE SEQUENCE</scope>
    <source>
        <strain evidence="1">CGMCC 1.15454</strain>
    </source>
</reference>
<organism evidence="1 2">
    <name type="scientific">Lentibacillus populi</name>
    <dbReference type="NCBI Taxonomy" id="1827502"/>
    <lineage>
        <taxon>Bacteria</taxon>
        <taxon>Bacillati</taxon>
        <taxon>Bacillota</taxon>
        <taxon>Bacilli</taxon>
        <taxon>Bacillales</taxon>
        <taxon>Bacillaceae</taxon>
        <taxon>Lentibacillus</taxon>
    </lineage>
</organism>
<dbReference type="AlphaFoldDB" id="A0A9W5X5I8"/>
<accession>A0A9W5X5I8</accession>
<gene>
    <name evidence="1" type="ORF">GCM10011409_22030</name>
</gene>
<name>A0A9W5X5I8_9BACI</name>
<protein>
    <submittedName>
        <fullName evidence="1">Uncharacterized protein</fullName>
    </submittedName>
</protein>
<proteinExistence type="predicted"/>
<dbReference type="Proteomes" id="UP000621492">
    <property type="component" value="Unassembled WGS sequence"/>
</dbReference>
<evidence type="ECO:0000313" key="1">
    <source>
        <dbReference type="EMBL" id="GGB44019.1"/>
    </source>
</evidence>
<sequence length="78" mass="8476">MIAPWISTLNTVVDPPISLGVIARKFLRSTLPCVDAGNAPLAGQCPNGNNNDRLLRASIVIGIKLDTKQRYFCVKLLL</sequence>
<reference evidence="1" key="1">
    <citation type="journal article" date="2014" name="Int. J. Syst. Evol. Microbiol.">
        <title>Complete genome sequence of Corynebacterium casei LMG S-19264T (=DSM 44701T), isolated from a smear-ripened cheese.</title>
        <authorList>
            <consortium name="US DOE Joint Genome Institute (JGI-PGF)"/>
            <person name="Walter F."/>
            <person name="Albersmeier A."/>
            <person name="Kalinowski J."/>
            <person name="Ruckert C."/>
        </authorList>
    </citation>
    <scope>NUCLEOTIDE SEQUENCE</scope>
    <source>
        <strain evidence="1">CGMCC 1.15454</strain>
    </source>
</reference>
<keyword evidence="2" id="KW-1185">Reference proteome</keyword>
<evidence type="ECO:0000313" key="2">
    <source>
        <dbReference type="Proteomes" id="UP000621492"/>
    </source>
</evidence>